<dbReference type="EMBL" id="JAGMWT010000014">
    <property type="protein sequence ID" value="KAH7116762.1"/>
    <property type="molecule type" value="Genomic_DNA"/>
</dbReference>
<dbReference type="PANTHER" id="PTHR33048">
    <property type="entry name" value="PTH11-LIKE INTEGRAL MEMBRANE PROTEIN (AFU_ORTHOLOGUE AFUA_5G11245)"/>
    <property type="match status" value="1"/>
</dbReference>
<evidence type="ECO:0000256" key="5">
    <source>
        <dbReference type="ARBA" id="ARBA00038359"/>
    </source>
</evidence>
<feature type="transmembrane region" description="Helical" evidence="6">
    <location>
        <begin position="228"/>
        <end position="252"/>
    </location>
</feature>
<dbReference type="InterPro" id="IPR052337">
    <property type="entry name" value="SAT4-like"/>
</dbReference>
<comment type="caution">
    <text evidence="8">The sequence shown here is derived from an EMBL/GenBank/DDBJ whole genome shotgun (WGS) entry which is preliminary data.</text>
</comment>
<evidence type="ECO:0000256" key="6">
    <source>
        <dbReference type="SAM" id="Phobius"/>
    </source>
</evidence>
<evidence type="ECO:0000259" key="7">
    <source>
        <dbReference type="Pfam" id="PF20684"/>
    </source>
</evidence>
<name>A0A9P9IED1_9PLEO</name>
<dbReference type="GO" id="GO:0016020">
    <property type="term" value="C:membrane"/>
    <property type="evidence" value="ECO:0007669"/>
    <property type="project" value="UniProtKB-SubCell"/>
</dbReference>
<keyword evidence="9" id="KW-1185">Reference proteome</keyword>
<feature type="transmembrane region" description="Helical" evidence="6">
    <location>
        <begin position="20"/>
        <end position="41"/>
    </location>
</feature>
<accession>A0A9P9IED1</accession>
<sequence length="334" mass="37859">MSPTVGDLATEGLDPNYDPYIISITSLQALAWSMTATSVLLTAGRLAIRWNTIRKIGLDDWLNTVAALLCIPFVVTTMQYLPDEYWAQRYYLGLGGELPSQERQILANKLELATLILFWLIIYLVKASFLALYWHLFRVSSKFLVVWWFTTGFIILSFLVTMTSILWKCGRPVDLINLDACSGMPMQIAINLMWIWCSLNIAGGILLMALPIFMVTSRLLTLEKMQKVGLIFVFCLVLIDIAFDIVRTVYALTMELSARTNLPAVWTICEPTIAVIVCALPTYKKFLSFKRWRNSSSIGSFRSFKNLQVTEVPMELSDVSGYTIHSRSQLHQPV</sequence>
<keyword evidence="2 6" id="KW-0812">Transmembrane</keyword>
<feature type="transmembrane region" description="Helical" evidence="6">
    <location>
        <begin position="61"/>
        <end position="81"/>
    </location>
</feature>
<dbReference type="OrthoDB" id="444631at2759"/>
<dbReference type="Proteomes" id="UP000700596">
    <property type="component" value="Unassembled WGS sequence"/>
</dbReference>
<comment type="subcellular location">
    <subcellularLocation>
        <location evidence="1">Membrane</location>
        <topology evidence="1">Multi-pass membrane protein</topology>
    </subcellularLocation>
</comment>
<protein>
    <recommendedName>
        <fullName evidence="7">Rhodopsin domain-containing protein</fullName>
    </recommendedName>
</protein>
<dbReference type="PANTHER" id="PTHR33048:SF18">
    <property type="entry name" value="INTEGRAL MEMBRANE PROTEIN"/>
    <property type="match status" value="1"/>
</dbReference>
<evidence type="ECO:0000256" key="3">
    <source>
        <dbReference type="ARBA" id="ARBA00022989"/>
    </source>
</evidence>
<gene>
    <name evidence="8" type="ORF">B0J11DRAFT_100471</name>
</gene>
<evidence type="ECO:0000256" key="1">
    <source>
        <dbReference type="ARBA" id="ARBA00004141"/>
    </source>
</evidence>
<evidence type="ECO:0000256" key="4">
    <source>
        <dbReference type="ARBA" id="ARBA00023136"/>
    </source>
</evidence>
<proteinExistence type="inferred from homology"/>
<comment type="similarity">
    <text evidence="5">Belongs to the SAT4 family.</text>
</comment>
<dbReference type="InterPro" id="IPR049326">
    <property type="entry name" value="Rhodopsin_dom_fungi"/>
</dbReference>
<keyword evidence="4 6" id="KW-0472">Membrane</keyword>
<dbReference type="AlphaFoldDB" id="A0A9P9IED1"/>
<evidence type="ECO:0000256" key="2">
    <source>
        <dbReference type="ARBA" id="ARBA00022692"/>
    </source>
</evidence>
<feature type="transmembrane region" description="Helical" evidence="6">
    <location>
        <begin position="116"/>
        <end position="136"/>
    </location>
</feature>
<feature type="transmembrane region" description="Helical" evidence="6">
    <location>
        <begin position="193"/>
        <end position="216"/>
    </location>
</feature>
<keyword evidence="3 6" id="KW-1133">Transmembrane helix</keyword>
<feature type="transmembrane region" description="Helical" evidence="6">
    <location>
        <begin position="264"/>
        <end position="283"/>
    </location>
</feature>
<reference evidence="8" key="1">
    <citation type="journal article" date="2021" name="Nat. Commun.">
        <title>Genetic determinants of endophytism in the Arabidopsis root mycobiome.</title>
        <authorList>
            <person name="Mesny F."/>
            <person name="Miyauchi S."/>
            <person name="Thiergart T."/>
            <person name="Pickel B."/>
            <person name="Atanasova L."/>
            <person name="Karlsson M."/>
            <person name="Huettel B."/>
            <person name="Barry K.W."/>
            <person name="Haridas S."/>
            <person name="Chen C."/>
            <person name="Bauer D."/>
            <person name="Andreopoulos W."/>
            <person name="Pangilinan J."/>
            <person name="LaButti K."/>
            <person name="Riley R."/>
            <person name="Lipzen A."/>
            <person name="Clum A."/>
            <person name="Drula E."/>
            <person name="Henrissat B."/>
            <person name="Kohler A."/>
            <person name="Grigoriev I.V."/>
            <person name="Martin F.M."/>
            <person name="Hacquard S."/>
        </authorList>
    </citation>
    <scope>NUCLEOTIDE SEQUENCE</scope>
    <source>
        <strain evidence="8">MPI-CAGE-CH-0243</strain>
    </source>
</reference>
<evidence type="ECO:0000313" key="8">
    <source>
        <dbReference type="EMBL" id="KAH7116762.1"/>
    </source>
</evidence>
<organism evidence="8 9">
    <name type="scientific">Dendryphion nanum</name>
    <dbReference type="NCBI Taxonomy" id="256645"/>
    <lineage>
        <taxon>Eukaryota</taxon>
        <taxon>Fungi</taxon>
        <taxon>Dikarya</taxon>
        <taxon>Ascomycota</taxon>
        <taxon>Pezizomycotina</taxon>
        <taxon>Dothideomycetes</taxon>
        <taxon>Pleosporomycetidae</taxon>
        <taxon>Pleosporales</taxon>
        <taxon>Torulaceae</taxon>
        <taxon>Dendryphion</taxon>
    </lineage>
</organism>
<evidence type="ECO:0000313" key="9">
    <source>
        <dbReference type="Proteomes" id="UP000700596"/>
    </source>
</evidence>
<dbReference type="Pfam" id="PF20684">
    <property type="entry name" value="Fung_rhodopsin"/>
    <property type="match status" value="1"/>
</dbReference>
<feature type="domain" description="Rhodopsin" evidence="7">
    <location>
        <begin position="45"/>
        <end position="288"/>
    </location>
</feature>
<feature type="transmembrane region" description="Helical" evidence="6">
    <location>
        <begin position="143"/>
        <end position="167"/>
    </location>
</feature>